<gene>
    <name evidence="1" type="ORF">Poly41_48750</name>
</gene>
<dbReference type="RefSeq" id="WP_146529310.1">
    <property type="nucleotide sequence ID" value="NZ_SJPV01000009.1"/>
</dbReference>
<keyword evidence="2" id="KW-1185">Reference proteome</keyword>
<dbReference type="AlphaFoldDB" id="A0A5C6DCB8"/>
<dbReference type="EMBL" id="SJPV01000009">
    <property type="protein sequence ID" value="TWU33875.1"/>
    <property type="molecule type" value="Genomic_DNA"/>
</dbReference>
<protein>
    <submittedName>
        <fullName evidence="1">Uncharacterized protein</fullName>
    </submittedName>
</protein>
<name>A0A5C6DCB8_9BACT</name>
<evidence type="ECO:0000313" key="2">
    <source>
        <dbReference type="Proteomes" id="UP000319143"/>
    </source>
</evidence>
<reference evidence="1 2" key="1">
    <citation type="submission" date="2019-02" db="EMBL/GenBank/DDBJ databases">
        <title>Deep-cultivation of Planctomycetes and their phenomic and genomic characterization uncovers novel biology.</title>
        <authorList>
            <person name="Wiegand S."/>
            <person name="Jogler M."/>
            <person name="Boedeker C."/>
            <person name="Pinto D."/>
            <person name="Vollmers J."/>
            <person name="Rivas-Marin E."/>
            <person name="Kohn T."/>
            <person name="Peeters S.H."/>
            <person name="Heuer A."/>
            <person name="Rast P."/>
            <person name="Oberbeckmann S."/>
            <person name="Bunk B."/>
            <person name="Jeske O."/>
            <person name="Meyerdierks A."/>
            <person name="Storesund J.E."/>
            <person name="Kallscheuer N."/>
            <person name="Luecker S."/>
            <person name="Lage O.M."/>
            <person name="Pohl T."/>
            <person name="Merkel B.J."/>
            <person name="Hornburger P."/>
            <person name="Mueller R.-W."/>
            <person name="Bruemmer F."/>
            <person name="Labrenz M."/>
            <person name="Spormann A.M."/>
            <person name="Op Den Camp H."/>
            <person name="Overmann J."/>
            <person name="Amann R."/>
            <person name="Jetten M.S.M."/>
            <person name="Mascher T."/>
            <person name="Medema M.H."/>
            <person name="Devos D.P."/>
            <person name="Kaster A.-K."/>
            <person name="Ovreas L."/>
            <person name="Rohde M."/>
            <person name="Galperin M.Y."/>
            <person name="Jogler C."/>
        </authorList>
    </citation>
    <scope>NUCLEOTIDE SEQUENCE [LARGE SCALE GENOMIC DNA]</scope>
    <source>
        <strain evidence="1 2">Poly41</strain>
    </source>
</reference>
<comment type="caution">
    <text evidence="1">The sequence shown here is derived from an EMBL/GenBank/DDBJ whole genome shotgun (WGS) entry which is preliminary data.</text>
</comment>
<organism evidence="1 2">
    <name type="scientific">Novipirellula artificiosorum</name>
    <dbReference type="NCBI Taxonomy" id="2528016"/>
    <lineage>
        <taxon>Bacteria</taxon>
        <taxon>Pseudomonadati</taxon>
        <taxon>Planctomycetota</taxon>
        <taxon>Planctomycetia</taxon>
        <taxon>Pirellulales</taxon>
        <taxon>Pirellulaceae</taxon>
        <taxon>Novipirellula</taxon>
    </lineage>
</organism>
<sequence>MLPFLQQQLLTVTAQEFQRVRDSLEEHKSKFIADYWETTKKSDSSALRFHAACALATYDPSIAYWENEDFCQFLTEQLVNVPPADLPDCHGSFKSYSKNFCDCVHSLFHRLVVFRKGRRSIDRSHVRILSDVGDHVIAIQVIHKRDDPKLPYQAVMIRQSATHRKGRDAAADEGGVDPHTGLGSIPRFNCIGFVYLIVVDS</sequence>
<evidence type="ECO:0000313" key="1">
    <source>
        <dbReference type="EMBL" id="TWU33875.1"/>
    </source>
</evidence>
<dbReference type="Proteomes" id="UP000319143">
    <property type="component" value="Unassembled WGS sequence"/>
</dbReference>
<accession>A0A5C6DCB8</accession>
<proteinExistence type="predicted"/>